<dbReference type="SUPFAM" id="SSF53335">
    <property type="entry name" value="S-adenosyl-L-methionine-dependent methyltransferases"/>
    <property type="match status" value="1"/>
</dbReference>
<dbReference type="InterPro" id="IPR052939">
    <property type="entry name" value="23S_rRNA_MeTrnsfrase_RlmA"/>
</dbReference>
<name>A0ABQ3ZEF1_9ACTN</name>
<organism evidence="1 2">
    <name type="scientific">Winogradskya humida</name>
    <dbReference type="NCBI Taxonomy" id="113566"/>
    <lineage>
        <taxon>Bacteria</taxon>
        <taxon>Bacillati</taxon>
        <taxon>Actinomycetota</taxon>
        <taxon>Actinomycetes</taxon>
        <taxon>Micromonosporales</taxon>
        <taxon>Micromonosporaceae</taxon>
        <taxon>Winogradskya</taxon>
    </lineage>
</organism>
<gene>
    <name evidence="1" type="ORF">Ahu01nite_000530</name>
</gene>
<comment type="caution">
    <text evidence="1">The sequence shown here is derived from an EMBL/GenBank/DDBJ whole genome shotgun (WGS) entry which is preliminary data.</text>
</comment>
<protein>
    <recommendedName>
        <fullName evidence="3">Methyltransferase family protein</fullName>
    </recommendedName>
</protein>
<dbReference type="Proteomes" id="UP000603200">
    <property type="component" value="Unassembled WGS sequence"/>
</dbReference>
<sequence length="186" mass="20123">MAALAPLPARTTATEGWRPKVPVAEERLTPLGVTVVFTPDRTLPVASGSVDVVLNRHGRVDPAEAARALQPGGTLLTQQVGSDDCAAINTALGAPPAYSTPWNADVAIAQLSAAGFTIVDVRQEWPAFDFYDIGALVYQLRAVPWQVPDFTLDRYGASLRQIDEQIRAEGRFRAHAHRFRISAQHG</sequence>
<dbReference type="Gene3D" id="3.40.50.150">
    <property type="entry name" value="Vaccinia Virus protein VP39"/>
    <property type="match status" value="1"/>
</dbReference>
<evidence type="ECO:0000313" key="1">
    <source>
        <dbReference type="EMBL" id="GIE16951.1"/>
    </source>
</evidence>
<keyword evidence="2" id="KW-1185">Reference proteome</keyword>
<evidence type="ECO:0008006" key="3">
    <source>
        <dbReference type="Google" id="ProtNLM"/>
    </source>
</evidence>
<dbReference type="EMBL" id="BOMN01000001">
    <property type="protein sequence ID" value="GIE16951.1"/>
    <property type="molecule type" value="Genomic_DNA"/>
</dbReference>
<dbReference type="PANTHER" id="PTHR43460">
    <property type="entry name" value="METHYLTRANSFERASE"/>
    <property type="match status" value="1"/>
</dbReference>
<dbReference type="PANTHER" id="PTHR43460:SF1">
    <property type="entry name" value="METHYLTRANSFERASE TYPE 11 DOMAIN-CONTAINING PROTEIN"/>
    <property type="match status" value="1"/>
</dbReference>
<evidence type="ECO:0000313" key="2">
    <source>
        <dbReference type="Proteomes" id="UP000603200"/>
    </source>
</evidence>
<accession>A0ABQ3ZEF1</accession>
<dbReference type="InterPro" id="IPR029063">
    <property type="entry name" value="SAM-dependent_MTases_sf"/>
</dbReference>
<proteinExistence type="predicted"/>
<reference evidence="1 2" key="1">
    <citation type="submission" date="2021-01" db="EMBL/GenBank/DDBJ databases">
        <title>Whole genome shotgun sequence of Actinoplanes humidus NBRC 14915.</title>
        <authorList>
            <person name="Komaki H."/>
            <person name="Tamura T."/>
        </authorList>
    </citation>
    <scope>NUCLEOTIDE SEQUENCE [LARGE SCALE GENOMIC DNA]</scope>
    <source>
        <strain evidence="1 2">NBRC 14915</strain>
    </source>
</reference>